<keyword evidence="2" id="KW-0479">Metal-binding</keyword>
<dbReference type="AlphaFoldDB" id="A0A972K078"/>
<dbReference type="EMBL" id="WHOD01000049">
    <property type="protein sequence ID" value="NOU93550.1"/>
    <property type="molecule type" value="Genomic_DNA"/>
</dbReference>
<dbReference type="GO" id="GO:0005737">
    <property type="term" value="C:cytoplasm"/>
    <property type="evidence" value="ECO:0007669"/>
    <property type="project" value="UniProtKB-ARBA"/>
</dbReference>
<organism evidence="6 7">
    <name type="scientific">Paenibacillus foliorum</name>
    <dbReference type="NCBI Taxonomy" id="2654974"/>
    <lineage>
        <taxon>Bacteria</taxon>
        <taxon>Bacillati</taxon>
        <taxon>Bacillota</taxon>
        <taxon>Bacilli</taxon>
        <taxon>Bacillales</taxon>
        <taxon>Paenibacillaceae</taxon>
        <taxon>Paenibacillus</taxon>
    </lineage>
</organism>
<keyword evidence="4" id="KW-0411">Iron-sulfur</keyword>
<keyword evidence="3" id="KW-0408">Iron</keyword>
<evidence type="ECO:0000259" key="5">
    <source>
        <dbReference type="SMART" id="SM00704"/>
    </source>
</evidence>
<reference evidence="6" key="1">
    <citation type="submission" date="2019-10" db="EMBL/GenBank/DDBJ databases">
        <title>Description of Paenibacillus glebae sp. nov.</title>
        <authorList>
            <person name="Carlier A."/>
            <person name="Qi S."/>
        </authorList>
    </citation>
    <scope>NUCLEOTIDE SEQUENCE</scope>
    <source>
        <strain evidence="6">LMG 31456</strain>
    </source>
</reference>
<proteinExistence type="predicted"/>
<dbReference type="GO" id="GO:0046872">
    <property type="term" value="F:metal ion binding"/>
    <property type="evidence" value="ECO:0007669"/>
    <property type="project" value="UniProtKB-KW"/>
</dbReference>
<feature type="domain" description="Iron-binding zinc finger CDGSH type" evidence="5">
    <location>
        <begin position="32"/>
        <end position="66"/>
    </location>
</feature>
<comment type="caution">
    <text evidence="6">The sequence shown here is derived from an EMBL/GenBank/DDBJ whole genome shotgun (WGS) entry which is preliminary data.</text>
</comment>
<dbReference type="Gene3D" id="3.40.5.90">
    <property type="entry name" value="CDGSH iron-sulfur domain, mitoNEET-type"/>
    <property type="match status" value="1"/>
</dbReference>
<name>A0A972K078_9BACL</name>
<gene>
    <name evidence="6" type="ORF">GC093_10005</name>
</gene>
<evidence type="ECO:0000313" key="6">
    <source>
        <dbReference type="EMBL" id="NOU93550.1"/>
    </source>
</evidence>
<evidence type="ECO:0000256" key="4">
    <source>
        <dbReference type="ARBA" id="ARBA00023014"/>
    </source>
</evidence>
<sequence>MSEVKVTTDVKVTVADDGPLIVNGGIHLLDGEGNELPTKDTTYLCRCGLSSNKPFCTGAHKGKFESVVRA</sequence>
<dbReference type="Proteomes" id="UP000641588">
    <property type="component" value="Unassembled WGS sequence"/>
</dbReference>
<evidence type="ECO:0000256" key="3">
    <source>
        <dbReference type="ARBA" id="ARBA00023004"/>
    </source>
</evidence>
<keyword evidence="1" id="KW-0001">2Fe-2S</keyword>
<keyword evidence="7" id="KW-1185">Reference proteome</keyword>
<dbReference type="GO" id="GO:0051537">
    <property type="term" value="F:2 iron, 2 sulfur cluster binding"/>
    <property type="evidence" value="ECO:0007669"/>
    <property type="project" value="UniProtKB-KW"/>
</dbReference>
<dbReference type="RefSeq" id="WP_171651755.1">
    <property type="nucleotide sequence ID" value="NZ_WHOD01000049.1"/>
</dbReference>
<accession>A0A972K078</accession>
<evidence type="ECO:0000313" key="7">
    <source>
        <dbReference type="Proteomes" id="UP000641588"/>
    </source>
</evidence>
<dbReference type="Pfam" id="PF09360">
    <property type="entry name" value="zf-CDGSH"/>
    <property type="match status" value="1"/>
</dbReference>
<protein>
    <submittedName>
        <fullName evidence="6">CDGSH iron-sulfur domain-containing protein</fullName>
    </submittedName>
</protein>
<evidence type="ECO:0000256" key="1">
    <source>
        <dbReference type="ARBA" id="ARBA00022714"/>
    </source>
</evidence>
<evidence type="ECO:0000256" key="2">
    <source>
        <dbReference type="ARBA" id="ARBA00022723"/>
    </source>
</evidence>
<dbReference type="SMART" id="SM00704">
    <property type="entry name" value="ZnF_CDGSH"/>
    <property type="match status" value="1"/>
</dbReference>
<dbReference type="InterPro" id="IPR042216">
    <property type="entry name" value="MitoNEET_CISD"/>
</dbReference>
<dbReference type="InterPro" id="IPR018967">
    <property type="entry name" value="FeS-contain_CDGSH-typ"/>
</dbReference>